<dbReference type="AlphaFoldDB" id="A0A6A6WK94"/>
<keyword evidence="2" id="KW-1185">Reference proteome</keyword>
<dbReference type="GeneID" id="54490941"/>
<proteinExistence type="predicted"/>
<organism evidence="1 2">
    <name type="scientific">Pseudovirgaria hyperparasitica</name>
    <dbReference type="NCBI Taxonomy" id="470096"/>
    <lineage>
        <taxon>Eukaryota</taxon>
        <taxon>Fungi</taxon>
        <taxon>Dikarya</taxon>
        <taxon>Ascomycota</taxon>
        <taxon>Pezizomycotina</taxon>
        <taxon>Dothideomycetes</taxon>
        <taxon>Dothideomycetes incertae sedis</taxon>
        <taxon>Acrospermales</taxon>
        <taxon>Acrospermaceae</taxon>
        <taxon>Pseudovirgaria</taxon>
    </lineage>
</organism>
<dbReference type="RefSeq" id="XP_033605033.1">
    <property type="nucleotide sequence ID" value="XM_033749887.1"/>
</dbReference>
<evidence type="ECO:0000313" key="1">
    <source>
        <dbReference type="EMBL" id="KAF2762582.1"/>
    </source>
</evidence>
<evidence type="ECO:0000313" key="2">
    <source>
        <dbReference type="Proteomes" id="UP000799437"/>
    </source>
</evidence>
<reference evidence="1" key="1">
    <citation type="journal article" date="2020" name="Stud. Mycol.">
        <title>101 Dothideomycetes genomes: a test case for predicting lifestyles and emergence of pathogens.</title>
        <authorList>
            <person name="Haridas S."/>
            <person name="Albert R."/>
            <person name="Binder M."/>
            <person name="Bloem J."/>
            <person name="Labutti K."/>
            <person name="Salamov A."/>
            <person name="Andreopoulos B."/>
            <person name="Baker S."/>
            <person name="Barry K."/>
            <person name="Bills G."/>
            <person name="Bluhm B."/>
            <person name="Cannon C."/>
            <person name="Castanera R."/>
            <person name="Culley D."/>
            <person name="Daum C."/>
            <person name="Ezra D."/>
            <person name="Gonzalez J."/>
            <person name="Henrissat B."/>
            <person name="Kuo A."/>
            <person name="Liang C."/>
            <person name="Lipzen A."/>
            <person name="Lutzoni F."/>
            <person name="Magnuson J."/>
            <person name="Mondo S."/>
            <person name="Nolan M."/>
            <person name="Ohm R."/>
            <person name="Pangilinan J."/>
            <person name="Park H.-J."/>
            <person name="Ramirez L."/>
            <person name="Alfaro M."/>
            <person name="Sun H."/>
            <person name="Tritt A."/>
            <person name="Yoshinaga Y."/>
            <person name="Zwiers L.-H."/>
            <person name="Turgeon B."/>
            <person name="Goodwin S."/>
            <person name="Spatafora J."/>
            <person name="Crous P."/>
            <person name="Grigoriev I."/>
        </authorList>
    </citation>
    <scope>NUCLEOTIDE SEQUENCE</scope>
    <source>
        <strain evidence="1">CBS 121739</strain>
    </source>
</reference>
<gene>
    <name evidence="1" type="ORF">EJ05DRAFT_6920</name>
</gene>
<dbReference type="OrthoDB" id="4062651at2759"/>
<sequence>MDAPVDCALVSVLLAIAKKLDRSVFPVYRPIHIYVPPRDDAVVLRTRTSRLLGMVEEEWKSRIAGFLLTYIDCGYKTLFCAGRDPESGLATRKKWAQQIAHSAHELHTH</sequence>
<accession>A0A6A6WK94</accession>
<protein>
    <submittedName>
        <fullName evidence="1">Uncharacterized protein</fullName>
    </submittedName>
</protein>
<name>A0A6A6WK94_9PEZI</name>
<dbReference type="EMBL" id="ML996565">
    <property type="protein sequence ID" value="KAF2762582.1"/>
    <property type="molecule type" value="Genomic_DNA"/>
</dbReference>
<dbReference type="Proteomes" id="UP000799437">
    <property type="component" value="Unassembled WGS sequence"/>
</dbReference>